<evidence type="ECO:0000256" key="5">
    <source>
        <dbReference type="ARBA" id="ARBA00023136"/>
    </source>
</evidence>
<evidence type="ECO:0000256" key="4">
    <source>
        <dbReference type="ARBA" id="ARBA00022989"/>
    </source>
</evidence>
<dbReference type="Proteomes" id="UP000824074">
    <property type="component" value="Unassembled WGS sequence"/>
</dbReference>
<feature type="transmembrane region" description="Helical" evidence="6">
    <location>
        <begin position="103"/>
        <end position="119"/>
    </location>
</feature>
<protein>
    <submittedName>
        <fullName evidence="8">Type II secretion system F family protein</fullName>
    </submittedName>
</protein>
<dbReference type="Pfam" id="PF00482">
    <property type="entry name" value="T2SSF"/>
    <property type="match status" value="1"/>
</dbReference>
<reference evidence="8" key="1">
    <citation type="submission" date="2020-10" db="EMBL/GenBank/DDBJ databases">
        <authorList>
            <person name="Gilroy R."/>
        </authorList>
    </citation>
    <scope>NUCLEOTIDE SEQUENCE</scope>
    <source>
        <strain evidence="8">CHK193-30670</strain>
    </source>
</reference>
<reference evidence="8" key="2">
    <citation type="journal article" date="2021" name="PeerJ">
        <title>Extensive microbial diversity within the chicken gut microbiome revealed by metagenomics and culture.</title>
        <authorList>
            <person name="Gilroy R."/>
            <person name="Ravi A."/>
            <person name="Getino M."/>
            <person name="Pursley I."/>
            <person name="Horton D.L."/>
            <person name="Alikhan N.F."/>
            <person name="Baker D."/>
            <person name="Gharbi K."/>
            <person name="Hall N."/>
            <person name="Watson M."/>
            <person name="Adriaenssens E.M."/>
            <person name="Foster-Nyarko E."/>
            <person name="Jarju S."/>
            <person name="Secka A."/>
            <person name="Antonio M."/>
            <person name="Oren A."/>
            <person name="Chaudhuri R.R."/>
            <person name="La Ragione R."/>
            <person name="Hildebrand F."/>
            <person name="Pallen M.J."/>
        </authorList>
    </citation>
    <scope>NUCLEOTIDE SEQUENCE</scope>
    <source>
        <strain evidence="8">CHK193-30670</strain>
    </source>
</reference>
<dbReference type="EMBL" id="DVMT01000053">
    <property type="protein sequence ID" value="HIU40674.1"/>
    <property type="molecule type" value="Genomic_DNA"/>
</dbReference>
<feature type="transmembrane region" description="Helical" evidence="6">
    <location>
        <begin position="271"/>
        <end position="290"/>
    </location>
</feature>
<dbReference type="Gene3D" id="1.20.81.30">
    <property type="entry name" value="Type II secretion system (T2SS), domain F"/>
    <property type="match status" value="1"/>
</dbReference>
<sequence>MNVFIIQTIIMVILAFIIFYLIIYNNSLKLERRISKYSIDSIKDDTVSLFDYIYNKYLKLVAKVTRLLKKSAVLSKYSLRYNKYITYENDKNTCVMDYVTNKFFIAFVFVFIIFFARIIEGVFPSFIDIIVSFLLGFFVIDIYFKIYDIMKKRKIEQDLLNAIIIMNNAFRSGRSTMQAIEIVAHELKGPISQEFKKMHLEISYGLSLDVVFERFSKRVESEEVSYITSSLSILNKTGGNIIKVFSSIEKMLFNKRKLKQEMKSLTSSANMISKILLIMPFIFVAIIMMLNPSYFMPLINTSLGNVLLFIIILIYGLYAFIVNKIMRVRFN</sequence>
<evidence type="ECO:0000256" key="3">
    <source>
        <dbReference type="ARBA" id="ARBA00022692"/>
    </source>
</evidence>
<keyword evidence="4 6" id="KW-1133">Transmembrane helix</keyword>
<evidence type="ECO:0000256" key="6">
    <source>
        <dbReference type="SAM" id="Phobius"/>
    </source>
</evidence>
<evidence type="ECO:0000313" key="9">
    <source>
        <dbReference type="Proteomes" id="UP000824074"/>
    </source>
</evidence>
<keyword evidence="3 6" id="KW-0812">Transmembrane</keyword>
<dbReference type="PANTHER" id="PTHR35007">
    <property type="entry name" value="INTEGRAL MEMBRANE PROTEIN-RELATED"/>
    <property type="match status" value="1"/>
</dbReference>
<evidence type="ECO:0000256" key="2">
    <source>
        <dbReference type="ARBA" id="ARBA00022475"/>
    </source>
</evidence>
<evidence type="ECO:0000256" key="1">
    <source>
        <dbReference type="ARBA" id="ARBA00004651"/>
    </source>
</evidence>
<dbReference type="InterPro" id="IPR018076">
    <property type="entry name" value="T2SS_GspF_dom"/>
</dbReference>
<feature type="transmembrane region" description="Helical" evidence="6">
    <location>
        <begin position="125"/>
        <end position="144"/>
    </location>
</feature>
<gene>
    <name evidence="8" type="ORF">IAB68_05180</name>
</gene>
<feature type="transmembrane region" description="Helical" evidence="6">
    <location>
        <begin position="302"/>
        <end position="321"/>
    </location>
</feature>
<dbReference type="AlphaFoldDB" id="A0A9D1LI59"/>
<comment type="subcellular location">
    <subcellularLocation>
        <location evidence="1">Cell membrane</location>
        <topology evidence="1">Multi-pass membrane protein</topology>
    </subcellularLocation>
</comment>
<keyword evidence="5 6" id="KW-0472">Membrane</keyword>
<organism evidence="8 9">
    <name type="scientific">Candidatus Aphodocola excrementigallinarum</name>
    <dbReference type="NCBI Taxonomy" id="2840670"/>
    <lineage>
        <taxon>Bacteria</taxon>
        <taxon>Bacillati</taxon>
        <taxon>Bacillota</taxon>
        <taxon>Bacilli</taxon>
        <taxon>Candidatus Aphodocola</taxon>
    </lineage>
</organism>
<dbReference type="PANTHER" id="PTHR35007:SF1">
    <property type="entry name" value="PILUS ASSEMBLY PROTEIN"/>
    <property type="match status" value="1"/>
</dbReference>
<proteinExistence type="predicted"/>
<feature type="transmembrane region" description="Helical" evidence="6">
    <location>
        <begin position="6"/>
        <end position="24"/>
    </location>
</feature>
<dbReference type="InterPro" id="IPR042094">
    <property type="entry name" value="T2SS_GspF_sf"/>
</dbReference>
<feature type="domain" description="Type II secretion system protein GspF" evidence="7">
    <location>
        <begin position="166"/>
        <end position="288"/>
    </location>
</feature>
<comment type="caution">
    <text evidence="8">The sequence shown here is derived from an EMBL/GenBank/DDBJ whole genome shotgun (WGS) entry which is preliminary data.</text>
</comment>
<evidence type="ECO:0000313" key="8">
    <source>
        <dbReference type="EMBL" id="HIU40674.1"/>
    </source>
</evidence>
<accession>A0A9D1LI59</accession>
<name>A0A9D1LI59_9FIRM</name>
<evidence type="ECO:0000259" key="7">
    <source>
        <dbReference type="Pfam" id="PF00482"/>
    </source>
</evidence>
<keyword evidence="2" id="KW-1003">Cell membrane</keyword>
<dbReference type="GO" id="GO:0005886">
    <property type="term" value="C:plasma membrane"/>
    <property type="evidence" value="ECO:0007669"/>
    <property type="project" value="UniProtKB-SubCell"/>
</dbReference>